<dbReference type="Proteomes" id="UP000215335">
    <property type="component" value="Unassembled WGS sequence"/>
</dbReference>
<name>A0A232FCV2_9HYME</name>
<dbReference type="STRING" id="543379.A0A232FCV2"/>
<keyword evidence="2" id="KW-1133">Transmembrane helix</keyword>
<feature type="signal peptide" evidence="3">
    <location>
        <begin position="1"/>
        <end position="18"/>
    </location>
</feature>
<comment type="caution">
    <text evidence="4">The sequence shown here is derived from an EMBL/GenBank/DDBJ whole genome shotgun (WGS) entry which is preliminary data.</text>
</comment>
<feature type="compositionally biased region" description="Basic and acidic residues" evidence="1">
    <location>
        <begin position="102"/>
        <end position="120"/>
    </location>
</feature>
<keyword evidence="5" id="KW-1185">Reference proteome</keyword>
<organism evidence="4 5">
    <name type="scientific">Trichomalopsis sarcophagae</name>
    <dbReference type="NCBI Taxonomy" id="543379"/>
    <lineage>
        <taxon>Eukaryota</taxon>
        <taxon>Metazoa</taxon>
        <taxon>Ecdysozoa</taxon>
        <taxon>Arthropoda</taxon>
        <taxon>Hexapoda</taxon>
        <taxon>Insecta</taxon>
        <taxon>Pterygota</taxon>
        <taxon>Neoptera</taxon>
        <taxon>Endopterygota</taxon>
        <taxon>Hymenoptera</taxon>
        <taxon>Apocrita</taxon>
        <taxon>Proctotrupomorpha</taxon>
        <taxon>Chalcidoidea</taxon>
        <taxon>Pteromalidae</taxon>
        <taxon>Pteromalinae</taxon>
        <taxon>Trichomalopsis</taxon>
    </lineage>
</organism>
<keyword evidence="2" id="KW-0812">Transmembrane</keyword>
<evidence type="ECO:0000256" key="3">
    <source>
        <dbReference type="SAM" id="SignalP"/>
    </source>
</evidence>
<feature type="transmembrane region" description="Helical" evidence="2">
    <location>
        <begin position="42"/>
        <end position="59"/>
    </location>
</feature>
<evidence type="ECO:0000256" key="2">
    <source>
        <dbReference type="SAM" id="Phobius"/>
    </source>
</evidence>
<evidence type="ECO:0000313" key="4">
    <source>
        <dbReference type="EMBL" id="OXU28505.1"/>
    </source>
</evidence>
<reference evidence="4 5" key="1">
    <citation type="journal article" date="2017" name="Curr. Biol.">
        <title>The Evolution of Venom by Co-option of Single-Copy Genes.</title>
        <authorList>
            <person name="Martinson E.O."/>
            <person name="Mrinalini"/>
            <person name="Kelkar Y.D."/>
            <person name="Chang C.H."/>
            <person name="Werren J.H."/>
        </authorList>
    </citation>
    <scope>NUCLEOTIDE SEQUENCE [LARGE SCALE GENOMIC DNA]</scope>
    <source>
        <strain evidence="4 5">Alberta</strain>
        <tissue evidence="4">Whole body</tissue>
    </source>
</reference>
<protein>
    <recommendedName>
        <fullName evidence="6">SXP/RAL-2 family protein Ani s 5-like cation-binding domain-containing protein</fullName>
    </recommendedName>
</protein>
<feature type="chain" id="PRO_5012669409" description="SXP/RAL-2 family protein Ani s 5-like cation-binding domain-containing protein" evidence="3">
    <location>
        <begin position="19"/>
        <end position="202"/>
    </location>
</feature>
<keyword evidence="2" id="KW-0472">Membrane</keyword>
<accession>A0A232FCV2</accession>
<sequence length="202" mass="23267">MIAKCLFLVLLGAALILASPVPAEEDVPNGAAEDKQDSEVENHLLVFYVSLTIFFALMLKHNSVERVIIDDADDELQWNLLKHEWDMLIQKGMNKKVSKRTRVGDRNEDTNKDEKKDDNKELEKKWEELREKGEKSLDEINKTYQKIKAQGKEIAADAKNLFKTAKEAWIKIKKTGKEAFEDVKELYGHLKKAGKKFKKFFG</sequence>
<gene>
    <name evidence="4" type="ORF">TSAR_003647</name>
</gene>
<proteinExistence type="predicted"/>
<evidence type="ECO:0000256" key="1">
    <source>
        <dbReference type="SAM" id="MobiDB-lite"/>
    </source>
</evidence>
<evidence type="ECO:0008006" key="6">
    <source>
        <dbReference type="Google" id="ProtNLM"/>
    </source>
</evidence>
<dbReference type="EMBL" id="NNAY01000423">
    <property type="protein sequence ID" value="OXU28505.1"/>
    <property type="molecule type" value="Genomic_DNA"/>
</dbReference>
<feature type="region of interest" description="Disordered" evidence="1">
    <location>
        <begin position="99"/>
        <end position="120"/>
    </location>
</feature>
<evidence type="ECO:0000313" key="5">
    <source>
        <dbReference type="Proteomes" id="UP000215335"/>
    </source>
</evidence>
<keyword evidence="3" id="KW-0732">Signal</keyword>
<dbReference type="AlphaFoldDB" id="A0A232FCV2"/>